<protein>
    <submittedName>
        <fullName evidence="3">Helix-turn-helix transcriptional regulator</fullName>
    </submittedName>
</protein>
<dbReference type="Pfam" id="PF01381">
    <property type="entry name" value="HTH_3"/>
    <property type="match status" value="1"/>
</dbReference>
<dbReference type="CDD" id="cd02209">
    <property type="entry name" value="cupin_XRE_C"/>
    <property type="match status" value="1"/>
</dbReference>
<keyword evidence="4" id="KW-1185">Reference proteome</keyword>
<reference evidence="3 4" key="1">
    <citation type="submission" date="2020-08" db="EMBL/GenBank/DDBJ databases">
        <title>A Genomic Blueprint of the Chicken Gut Microbiome.</title>
        <authorList>
            <person name="Gilroy R."/>
            <person name="Ravi A."/>
            <person name="Getino M."/>
            <person name="Pursley I."/>
            <person name="Horton D.L."/>
            <person name="Alikhan N.-F."/>
            <person name="Baker D."/>
            <person name="Gharbi K."/>
            <person name="Hall N."/>
            <person name="Watson M."/>
            <person name="Adriaenssens E.M."/>
            <person name="Foster-Nyarko E."/>
            <person name="Jarju S."/>
            <person name="Secka A."/>
            <person name="Antonio M."/>
            <person name="Oren A."/>
            <person name="Chaudhuri R."/>
            <person name="La Ragione R.M."/>
            <person name="Hildebrand F."/>
            <person name="Pallen M.J."/>
        </authorList>
    </citation>
    <scope>NUCLEOTIDE SEQUENCE [LARGE SCALE GENOMIC DNA]</scope>
    <source>
        <strain evidence="3 4">Sa2BUA2</strain>
    </source>
</reference>
<dbReference type="RefSeq" id="WP_191747526.1">
    <property type="nucleotide sequence ID" value="NZ_JACSQC010000005.1"/>
</dbReference>
<comment type="caution">
    <text evidence="3">The sequence shown here is derived from an EMBL/GenBank/DDBJ whole genome shotgun (WGS) entry which is preliminary data.</text>
</comment>
<dbReference type="PROSITE" id="PS50943">
    <property type="entry name" value="HTH_CROC1"/>
    <property type="match status" value="1"/>
</dbReference>
<accession>A0ABR8YJS6</accession>
<dbReference type="EMBL" id="JACSQC010000005">
    <property type="protein sequence ID" value="MBD8044478.1"/>
    <property type="molecule type" value="Genomic_DNA"/>
</dbReference>
<sequence length="184" mass="19318">MTDPELRQRISEAVRRERLHHGWSAAELARRAGVSKGNLSQLEAGAGNPTVETLWALSDALGIPFSTLVDPGPDGPVLVRAGSVQDVPAAGANYSASLLSACPPGARRDIYLVRAEPGEAHRSAPHQPGTVEHVVLVTGSADVGPEEAAVRLHPGDYLVYRGDAPHVFDAQSPGTSAVIVSELR</sequence>
<keyword evidence="1" id="KW-0238">DNA-binding</keyword>
<dbReference type="InterPro" id="IPR050807">
    <property type="entry name" value="TransReg_Diox_bact_type"/>
</dbReference>
<feature type="domain" description="HTH cro/C1-type" evidence="2">
    <location>
        <begin position="14"/>
        <end position="68"/>
    </location>
</feature>
<evidence type="ECO:0000256" key="1">
    <source>
        <dbReference type="ARBA" id="ARBA00023125"/>
    </source>
</evidence>
<dbReference type="PANTHER" id="PTHR46797">
    <property type="entry name" value="HTH-TYPE TRANSCRIPTIONAL REGULATOR"/>
    <property type="match status" value="1"/>
</dbReference>
<proteinExistence type="predicted"/>
<organism evidence="3 4">
    <name type="scientific">Arthrobacter pullicola</name>
    <dbReference type="NCBI Taxonomy" id="2762224"/>
    <lineage>
        <taxon>Bacteria</taxon>
        <taxon>Bacillati</taxon>
        <taxon>Actinomycetota</taxon>
        <taxon>Actinomycetes</taxon>
        <taxon>Micrococcales</taxon>
        <taxon>Micrococcaceae</taxon>
        <taxon>Arthrobacter</taxon>
    </lineage>
</organism>
<dbReference type="SMART" id="SM00530">
    <property type="entry name" value="HTH_XRE"/>
    <property type="match status" value="1"/>
</dbReference>
<dbReference type="Proteomes" id="UP000652763">
    <property type="component" value="Unassembled WGS sequence"/>
</dbReference>
<dbReference type="SUPFAM" id="SSF47413">
    <property type="entry name" value="lambda repressor-like DNA-binding domains"/>
    <property type="match status" value="1"/>
</dbReference>
<dbReference type="InterPro" id="IPR011051">
    <property type="entry name" value="RmlC_Cupin_sf"/>
</dbReference>
<dbReference type="InterPro" id="IPR010982">
    <property type="entry name" value="Lambda_DNA-bd_dom_sf"/>
</dbReference>
<name>A0ABR8YJS6_9MICC</name>
<dbReference type="SUPFAM" id="SSF51182">
    <property type="entry name" value="RmlC-like cupins"/>
    <property type="match status" value="1"/>
</dbReference>
<dbReference type="InterPro" id="IPR014710">
    <property type="entry name" value="RmlC-like_jellyroll"/>
</dbReference>
<dbReference type="PANTHER" id="PTHR46797:SF1">
    <property type="entry name" value="METHYLPHOSPHONATE SYNTHASE"/>
    <property type="match status" value="1"/>
</dbReference>
<evidence type="ECO:0000313" key="3">
    <source>
        <dbReference type="EMBL" id="MBD8044478.1"/>
    </source>
</evidence>
<evidence type="ECO:0000259" key="2">
    <source>
        <dbReference type="PROSITE" id="PS50943"/>
    </source>
</evidence>
<gene>
    <name evidence="3" type="ORF">H9638_11740</name>
</gene>
<dbReference type="CDD" id="cd00093">
    <property type="entry name" value="HTH_XRE"/>
    <property type="match status" value="1"/>
</dbReference>
<dbReference type="Gene3D" id="1.10.260.40">
    <property type="entry name" value="lambda repressor-like DNA-binding domains"/>
    <property type="match status" value="1"/>
</dbReference>
<dbReference type="Gene3D" id="2.60.120.10">
    <property type="entry name" value="Jelly Rolls"/>
    <property type="match status" value="1"/>
</dbReference>
<evidence type="ECO:0000313" key="4">
    <source>
        <dbReference type="Proteomes" id="UP000652763"/>
    </source>
</evidence>
<dbReference type="InterPro" id="IPR001387">
    <property type="entry name" value="Cro/C1-type_HTH"/>
</dbReference>